<reference evidence="1" key="1">
    <citation type="submission" date="2018-06" db="EMBL/GenBank/DDBJ databases">
        <authorList>
            <person name="Zhirakovskaya E."/>
        </authorList>
    </citation>
    <scope>NUCLEOTIDE SEQUENCE</scope>
</reference>
<organism evidence="1">
    <name type="scientific">hydrothermal vent metagenome</name>
    <dbReference type="NCBI Taxonomy" id="652676"/>
    <lineage>
        <taxon>unclassified sequences</taxon>
        <taxon>metagenomes</taxon>
        <taxon>ecological metagenomes</taxon>
    </lineage>
</organism>
<dbReference type="Pfam" id="PF07606">
    <property type="entry name" value="DUF1569"/>
    <property type="match status" value="1"/>
</dbReference>
<proteinExistence type="predicted"/>
<dbReference type="InterPro" id="IPR011463">
    <property type="entry name" value="DUF1569"/>
</dbReference>
<feature type="non-terminal residue" evidence="1">
    <location>
        <position position="1"/>
    </location>
</feature>
<sequence length="60" mass="6873">APLLGAGNKLSAFSRLLTALDDFKHFKDPLQSHFAYGELTHQQYTWAHVMHINNHLEELV</sequence>
<name>A0A3B0W6M3_9ZZZZ</name>
<accession>A0A3B0W6M3</accession>
<evidence type="ECO:0008006" key="2">
    <source>
        <dbReference type="Google" id="ProtNLM"/>
    </source>
</evidence>
<dbReference type="AlphaFoldDB" id="A0A3B0W6M3"/>
<evidence type="ECO:0000313" key="1">
    <source>
        <dbReference type="EMBL" id="VAW44959.1"/>
    </source>
</evidence>
<dbReference type="EMBL" id="UOFA01000149">
    <property type="protein sequence ID" value="VAW44959.1"/>
    <property type="molecule type" value="Genomic_DNA"/>
</dbReference>
<protein>
    <recommendedName>
        <fullName evidence="2">DUF1569 domain-containing protein</fullName>
    </recommendedName>
</protein>
<gene>
    <name evidence="1" type="ORF">MNBD_GAMMA02-1756</name>
</gene>